<organism evidence="2 3">
    <name type="scientific">Lentinus brumalis</name>
    <dbReference type="NCBI Taxonomy" id="2498619"/>
    <lineage>
        <taxon>Eukaryota</taxon>
        <taxon>Fungi</taxon>
        <taxon>Dikarya</taxon>
        <taxon>Basidiomycota</taxon>
        <taxon>Agaricomycotina</taxon>
        <taxon>Agaricomycetes</taxon>
        <taxon>Polyporales</taxon>
        <taxon>Polyporaceae</taxon>
        <taxon>Lentinus</taxon>
    </lineage>
</organism>
<reference evidence="2 3" key="1">
    <citation type="journal article" date="2018" name="Biotechnol. Biofuels">
        <title>Integrative visual omics of the white-rot fungus Polyporus brumalis exposes the biotechnological potential of its oxidative enzymes for delignifying raw plant biomass.</title>
        <authorList>
            <person name="Miyauchi S."/>
            <person name="Rancon A."/>
            <person name="Drula E."/>
            <person name="Hage H."/>
            <person name="Chaduli D."/>
            <person name="Favel A."/>
            <person name="Grisel S."/>
            <person name="Henrissat B."/>
            <person name="Herpoel-Gimbert I."/>
            <person name="Ruiz-Duenas F.J."/>
            <person name="Chevret D."/>
            <person name="Hainaut M."/>
            <person name="Lin J."/>
            <person name="Wang M."/>
            <person name="Pangilinan J."/>
            <person name="Lipzen A."/>
            <person name="Lesage-Meessen L."/>
            <person name="Navarro D."/>
            <person name="Riley R."/>
            <person name="Grigoriev I.V."/>
            <person name="Zhou S."/>
            <person name="Raouche S."/>
            <person name="Rosso M.N."/>
        </authorList>
    </citation>
    <scope>NUCLEOTIDE SEQUENCE [LARGE SCALE GENOMIC DNA]</scope>
    <source>
        <strain evidence="2 3">BRFM 1820</strain>
    </source>
</reference>
<proteinExistence type="predicted"/>
<evidence type="ECO:0000313" key="2">
    <source>
        <dbReference type="EMBL" id="RDX53276.1"/>
    </source>
</evidence>
<dbReference type="EMBL" id="KZ857387">
    <property type="protein sequence ID" value="RDX53276.1"/>
    <property type="molecule type" value="Genomic_DNA"/>
</dbReference>
<feature type="compositionally biased region" description="Basic residues" evidence="1">
    <location>
        <begin position="214"/>
        <end position="233"/>
    </location>
</feature>
<feature type="compositionally biased region" description="Low complexity" evidence="1">
    <location>
        <begin position="234"/>
        <end position="259"/>
    </location>
</feature>
<evidence type="ECO:0000256" key="1">
    <source>
        <dbReference type="SAM" id="MobiDB-lite"/>
    </source>
</evidence>
<feature type="compositionally biased region" description="Polar residues" evidence="1">
    <location>
        <begin position="129"/>
        <end position="143"/>
    </location>
</feature>
<feature type="compositionally biased region" description="Acidic residues" evidence="1">
    <location>
        <begin position="41"/>
        <end position="61"/>
    </location>
</feature>
<feature type="compositionally biased region" description="Basic residues" evidence="1">
    <location>
        <begin position="162"/>
        <end position="173"/>
    </location>
</feature>
<protein>
    <submittedName>
        <fullName evidence="2">Uncharacterized protein</fullName>
    </submittedName>
</protein>
<feature type="compositionally biased region" description="Low complexity" evidence="1">
    <location>
        <begin position="151"/>
        <end position="161"/>
    </location>
</feature>
<evidence type="ECO:0000313" key="3">
    <source>
        <dbReference type="Proteomes" id="UP000256964"/>
    </source>
</evidence>
<dbReference type="OrthoDB" id="8922241at2759"/>
<feature type="region of interest" description="Disordered" evidence="1">
    <location>
        <begin position="1"/>
        <end position="70"/>
    </location>
</feature>
<dbReference type="STRING" id="139420.A0A371DL80"/>
<accession>A0A371DL80</accession>
<sequence>MSTSPELDDQNLRWLAQQAPQFHTPEPEAQPEVDYVRPEECSDDSDSDSPDSEGSDSDEDPTSNYHVPNTKWVVEGGYAYAADDADETYMSRDHVVDDAPYDPPVMPGEDNAHRERQLSPDYLAPSSPSPFTNPYASREFSPQDQREISPRALTSMSSARARASRRTSSRRTRTHEPSYDTMDESDADVSVFESASDSEDEYRPSPKPSSRRLSSFRKHTSSRTKVRSVKRHSYSPYPSSSASTPSSIGESSSASSSRRPGSRNVQIFDREPPPRGSWDKTGPDAYKCPFCDHVQTNKRSPDMERHIRSHFRSAVKAQWVCCGVPIEDAAKHAVSPTENRWTFNGRVMVGGCHEDFSRMDALKRHWKNRNNTCVGDIKDARVKVEE</sequence>
<gene>
    <name evidence="2" type="ORF">OH76DRAFT_1399164</name>
</gene>
<keyword evidence="3" id="KW-1185">Reference proteome</keyword>
<dbReference type="AlphaFoldDB" id="A0A371DL80"/>
<name>A0A371DL80_9APHY</name>
<feature type="region of interest" description="Disordered" evidence="1">
    <location>
        <begin position="89"/>
        <end position="281"/>
    </location>
</feature>
<dbReference type="Proteomes" id="UP000256964">
    <property type="component" value="Unassembled WGS sequence"/>
</dbReference>
<feature type="compositionally biased region" description="Basic and acidic residues" evidence="1">
    <location>
        <begin position="268"/>
        <end position="281"/>
    </location>
</feature>